<keyword evidence="6 8" id="KW-0408">Iron</keyword>
<dbReference type="GO" id="GO:0005506">
    <property type="term" value="F:iron ion binding"/>
    <property type="evidence" value="ECO:0007669"/>
    <property type="project" value="InterPro"/>
</dbReference>
<evidence type="ECO:0000256" key="5">
    <source>
        <dbReference type="ARBA" id="ARBA00023002"/>
    </source>
</evidence>
<evidence type="ECO:0000256" key="10">
    <source>
        <dbReference type="SAM" id="Phobius"/>
    </source>
</evidence>
<reference evidence="12" key="1">
    <citation type="submission" date="2025-08" db="UniProtKB">
        <authorList>
            <consortium name="RefSeq"/>
        </authorList>
    </citation>
    <scope>IDENTIFICATION</scope>
    <source>
        <tissue evidence="12">Young leaves</tissue>
    </source>
</reference>
<comment type="similarity">
    <text evidence="2 9">Belongs to the cytochrome P450 family.</text>
</comment>
<dbReference type="Pfam" id="PF00067">
    <property type="entry name" value="p450"/>
    <property type="match status" value="1"/>
</dbReference>
<accession>A0A6J1GXN6</accession>
<dbReference type="GeneID" id="111458143"/>
<dbReference type="PRINTS" id="PR00463">
    <property type="entry name" value="EP450I"/>
</dbReference>
<keyword evidence="11" id="KW-1185">Reference proteome</keyword>
<comment type="cofactor">
    <cofactor evidence="1 8">
        <name>heme</name>
        <dbReference type="ChEBI" id="CHEBI:30413"/>
    </cofactor>
</comment>
<dbReference type="PANTHER" id="PTHR47955:SF19">
    <property type="entry name" value="CYTOCHROME P450 71A9-LIKE ISOFORM X1"/>
    <property type="match status" value="1"/>
</dbReference>
<dbReference type="CDD" id="cd11072">
    <property type="entry name" value="CYP71-like"/>
    <property type="match status" value="1"/>
</dbReference>
<evidence type="ECO:0000256" key="1">
    <source>
        <dbReference type="ARBA" id="ARBA00001971"/>
    </source>
</evidence>
<keyword evidence="10" id="KW-0472">Membrane</keyword>
<proteinExistence type="inferred from homology"/>
<dbReference type="PRINTS" id="PR00385">
    <property type="entry name" value="P450"/>
</dbReference>
<evidence type="ECO:0000256" key="3">
    <source>
        <dbReference type="ARBA" id="ARBA00022617"/>
    </source>
</evidence>
<evidence type="ECO:0000313" key="12">
    <source>
        <dbReference type="RefSeq" id="XP_022956390.1"/>
    </source>
</evidence>
<dbReference type="GO" id="GO:0020037">
    <property type="term" value="F:heme binding"/>
    <property type="evidence" value="ECO:0007669"/>
    <property type="project" value="InterPro"/>
</dbReference>
<dbReference type="PANTHER" id="PTHR47955">
    <property type="entry name" value="CYTOCHROME P450 FAMILY 71 PROTEIN"/>
    <property type="match status" value="1"/>
</dbReference>
<dbReference type="PROSITE" id="PS00086">
    <property type="entry name" value="CYTOCHROME_P450"/>
    <property type="match status" value="1"/>
</dbReference>
<organism evidence="11 12">
    <name type="scientific">Cucurbita moschata</name>
    <name type="common">Winter crookneck squash</name>
    <name type="synonym">Cucurbita pepo var. moschata</name>
    <dbReference type="NCBI Taxonomy" id="3662"/>
    <lineage>
        <taxon>Eukaryota</taxon>
        <taxon>Viridiplantae</taxon>
        <taxon>Streptophyta</taxon>
        <taxon>Embryophyta</taxon>
        <taxon>Tracheophyta</taxon>
        <taxon>Spermatophyta</taxon>
        <taxon>Magnoliopsida</taxon>
        <taxon>eudicotyledons</taxon>
        <taxon>Gunneridae</taxon>
        <taxon>Pentapetalae</taxon>
        <taxon>rosids</taxon>
        <taxon>fabids</taxon>
        <taxon>Cucurbitales</taxon>
        <taxon>Cucurbitaceae</taxon>
        <taxon>Cucurbiteae</taxon>
        <taxon>Cucurbita</taxon>
    </lineage>
</organism>
<dbReference type="InterPro" id="IPR002401">
    <property type="entry name" value="Cyt_P450_E_grp-I"/>
</dbReference>
<keyword evidence="4 8" id="KW-0479">Metal-binding</keyword>
<dbReference type="FunFam" id="1.10.630.10:FF:000011">
    <property type="entry name" value="Cytochrome P450 83B1"/>
    <property type="match status" value="1"/>
</dbReference>
<keyword evidence="10" id="KW-1133">Transmembrane helix</keyword>
<keyword evidence="5 9" id="KW-0560">Oxidoreductase</keyword>
<evidence type="ECO:0000256" key="9">
    <source>
        <dbReference type="RuleBase" id="RU000461"/>
    </source>
</evidence>
<sequence length="513" mass="57958">MLSVDRIMPSNDLIIWVPLLFLCSSLLLLKTIRKHLKPNNKLLPPGPPKLPLLGHLHLIGSLPHRSLSQLSKKYGPVMLLQLGSVPTVVISSAAAARELFKFHDLASCSRPPLHANGRLSYNYLDMSLAPYGEHWRNVRKICMLELFSAQRVQSFQEIREEEVGRLLNSISQSSSSSAPIDLSDKSYSLTANIITRVAFGSIFSGGKLDDEHFQHVMHSALAAIGSFSMTDFIPTFGWIIDRLNGVHGRLEKSFAEMDAFFQHVVEDRINFKKSSKKEENIVDVLLRMEKESSESDALKVTKDCVKALIMDIFLAGVESGAGTIVWAMSELIRNPRVMKKLQNEIRSCIKKDSVKETDLEKLEYLKMVVKEVLRLHPPAPLLLPRETISPFKLNGYDIDPKTHLHINVWAIGRDPQSWTDPEEFFPERFIGSNIDYKGQHFEFLPFGGGRRICPGMNMGTLMMELALANLLFCFDWKLPDGMKEEDVDMEEDGGLTVTKKSLLKLIPVLWTNF</sequence>
<evidence type="ECO:0000256" key="8">
    <source>
        <dbReference type="PIRSR" id="PIRSR602401-1"/>
    </source>
</evidence>
<feature type="binding site" description="axial binding residue" evidence="8">
    <location>
        <position position="453"/>
    </location>
    <ligand>
        <name>heme</name>
        <dbReference type="ChEBI" id="CHEBI:30413"/>
    </ligand>
    <ligandPart>
        <name>Fe</name>
        <dbReference type="ChEBI" id="CHEBI:18248"/>
    </ligandPart>
</feature>
<dbReference type="RefSeq" id="XP_022956390.1">
    <property type="nucleotide sequence ID" value="XM_023100622.1"/>
</dbReference>
<evidence type="ECO:0000256" key="4">
    <source>
        <dbReference type="ARBA" id="ARBA00022723"/>
    </source>
</evidence>
<evidence type="ECO:0000313" key="11">
    <source>
        <dbReference type="Proteomes" id="UP000504609"/>
    </source>
</evidence>
<keyword evidence="3 8" id="KW-0349">Heme</keyword>
<protein>
    <submittedName>
        <fullName evidence="12">Cytochrome P450 71B34-like</fullName>
    </submittedName>
</protein>
<dbReference type="InterPro" id="IPR017972">
    <property type="entry name" value="Cyt_P450_CS"/>
</dbReference>
<dbReference type="Proteomes" id="UP000504609">
    <property type="component" value="Unplaced"/>
</dbReference>
<evidence type="ECO:0000256" key="7">
    <source>
        <dbReference type="ARBA" id="ARBA00023033"/>
    </source>
</evidence>
<dbReference type="SUPFAM" id="SSF48264">
    <property type="entry name" value="Cytochrome P450"/>
    <property type="match status" value="1"/>
</dbReference>
<name>A0A6J1GXN6_CUCMO</name>
<dbReference type="InterPro" id="IPR036396">
    <property type="entry name" value="Cyt_P450_sf"/>
</dbReference>
<gene>
    <name evidence="12" type="primary">LOC111458143</name>
</gene>
<dbReference type="AlphaFoldDB" id="A0A6J1GXN6"/>
<dbReference type="KEGG" id="cmos:111458143"/>
<dbReference type="GO" id="GO:0016705">
    <property type="term" value="F:oxidoreductase activity, acting on paired donors, with incorporation or reduction of molecular oxygen"/>
    <property type="evidence" value="ECO:0007669"/>
    <property type="project" value="InterPro"/>
</dbReference>
<keyword evidence="10" id="KW-0812">Transmembrane</keyword>
<dbReference type="InterPro" id="IPR001128">
    <property type="entry name" value="Cyt_P450"/>
</dbReference>
<feature type="transmembrane region" description="Helical" evidence="10">
    <location>
        <begin position="13"/>
        <end position="32"/>
    </location>
</feature>
<keyword evidence="7 9" id="KW-0503">Monooxygenase</keyword>
<dbReference type="GO" id="GO:0004497">
    <property type="term" value="F:monooxygenase activity"/>
    <property type="evidence" value="ECO:0007669"/>
    <property type="project" value="UniProtKB-KW"/>
</dbReference>
<evidence type="ECO:0000256" key="6">
    <source>
        <dbReference type="ARBA" id="ARBA00023004"/>
    </source>
</evidence>
<dbReference type="Gene3D" id="1.10.630.10">
    <property type="entry name" value="Cytochrome P450"/>
    <property type="match status" value="1"/>
</dbReference>
<dbReference type="SMR" id="A0A6J1GXN6"/>
<evidence type="ECO:0000256" key="2">
    <source>
        <dbReference type="ARBA" id="ARBA00010617"/>
    </source>
</evidence>